<gene>
    <name evidence="2" type="ORF">SNEC2469_LOCUS26316</name>
</gene>
<feature type="non-terminal residue" evidence="2">
    <location>
        <position position="474"/>
    </location>
</feature>
<sequence>MVMVSELCLPAFLVLKICGMVARSARRSKAMLGFALLIGVVAWNHDLVQGFSHTRPHNVPFNMRERMLKRPKECFKGRTGRSERDQDLYFANWPLGLSGRSLSGRNPKFGHWRKVLKDSRTSKMLLKRLDTAISKGEVDASVISSAMQKCGYNCWWETLMEVDKRQKHCKIRQDSLQARIFLTAMASCLKRSTLPDALLATRRHKALSLGKSVWAAMPPPMSEFDFNPAISSAWNLCTAVGPESLSWAKEIAEWADTVPHGKDILSYTNLLSILEQCGQYGEVDSHLREMSHSRSVSANEVLLGNLINEAAAVHNWKRADDIWKLLVHKLNVEPNRIGYTAYAKVHLLSGRPATAIQVLDSMVDAGLGASGRTRESKLYLQALMLLCHSSPSRPRLSDLKALLLKTPFLKKLHRICRRLIAMPSSLSLHEILCDVRRESLMARWPNYKAGSGYLPRDVPYGKLSKSFLRSADSI</sequence>
<evidence type="ECO:0000313" key="3">
    <source>
        <dbReference type="Proteomes" id="UP000601435"/>
    </source>
</evidence>
<accession>A0A813A3U4</accession>
<dbReference type="Proteomes" id="UP000601435">
    <property type="component" value="Unassembled WGS sequence"/>
</dbReference>
<dbReference type="OrthoDB" id="446842at2759"/>
<dbReference type="EMBL" id="CAJNJA010053310">
    <property type="protein sequence ID" value="CAE7850019.1"/>
    <property type="molecule type" value="Genomic_DNA"/>
</dbReference>
<protein>
    <recommendedName>
        <fullName evidence="4">Pentatricopeptide repeat-containing protein</fullName>
    </recommendedName>
</protein>
<dbReference type="PANTHER" id="PTHR47447">
    <property type="entry name" value="OS03G0856100 PROTEIN"/>
    <property type="match status" value="1"/>
</dbReference>
<keyword evidence="3" id="KW-1185">Reference proteome</keyword>
<dbReference type="AlphaFoldDB" id="A0A813A3U4"/>
<evidence type="ECO:0000313" key="2">
    <source>
        <dbReference type="EMBL" id="CAE7850019.1"/>
    </source>
</evidence>
<reference evidence="2" key="1">
    <citation type="submission" date="2021-02" db="EMBL/GenBank/DDBJ databases">
        <authorList>
            <person name="Dougan E. K."/>
            <person name="Rhodes N."/>
            <person name="Thang M."/>
            <person name="Chan C."/>
        </authorList>
    </citation>
    <scope>NUCLEOTIDE SEQUENCE</scope>
</reference>
<proteinExistence type="predicted"/>
<dbReference type="PANTHER" id="PTHR47447:SF17">
    <property type="entry name" value="OS12G0638900 PROTEIN"/>
    <property type="match status" value="1"/>
</dbReference>
<organism evidence="2 3">
    <name type="scientific">Symbiodinium necroappetens</name>
    <dbReference type="NCBI Taxonomy" id="1628268"/>
    <lineage>
        <taxon>Eukaryota</taxon>
        <taxon>Sar</taxon>
        <taxon>Alveolata</taxon>
        <taxon>Dinophyceae</taxon>
        <taxon>Suessiales</taxon>
        <taxon>Symbiodiniaceae</taxon>
        <taxon>Symbiodinium</taxon>
    </lineage>
</organism>
<dbReference type="Gene3D" id="1.25.40.10">
    <property type="entry name" value="Tetratricopeptide repeat domain"/>
    <property type="match status" value="1"/>
</dbReference>
<keyword evidence="1" id="KW-0677">Repeat</keyword>
<evidence type="ECO:0008006" key="4">
    <source>
        <dbReference type="Google" id="ProtNLM"/>
    </source>
</evidence>
<dbReference type="InterPro" id="IPR011990">
    <property type="entry name" value="TPR-like_helical_dom_sf"/>
</dbReference>
<comment type="caution">
    <text evidence="2">The sequence shown here is derived from an EMBL/GenBank/DDBJ whole genome shotgun (WGS) entry which is preliminary data.</text>
</comment>
<evidence type="ECO:0000256" key="1">
    <source>
        <dbReference type="ARBA" id="ARBA00022737"/>
    </source>
</evidence>
<name>A0A813A3U4_9DINO</name>